<dbReference type="HAMAP" id="MF_01477">
    <property type="entry name" value="Iojap_RsfS"/>
    <property type="match status" value="1"/>
</dbReference>
<dbReference type="InterPro" id="IPR035986">
    <property type="entry name" value="PKD_dom_sf"/>
</dbReference>
<dbReference type="PROSITE" id="PS50093">
    <property type="entry name" value="PKD"/>
    <property type="match status" value="1"/>
</dbReference>
<comment type="function">
    <text evidence="7">Required for normal mitochondrial ribosome function and mitochondrial translation. May play a role in ribosome biogenesis by preventing premature association of the 28S and 39S ribosomal subunits. Interacts with mitochondrial ribosomal protein uL14m (MRPL14), probably blocking formation of intersubunit bridge B8, preventing association of the 28S and 39S ribosomal subunits. Addition to isolated mitochondrial ribosomal subunits partially inhibits translation, probably by interfering with the association of the 28S and 39S ribosomal subunits and the formation of functional ribosomes. May also participate in the assembly and/or regulation of the stability of the large subunit of the mitochondrial ribosome. May function as a ribosomal silencing factor.</text>
</comment>
<evidence type="ECO:0000256" key="3">
    <source>
        <dbReference type="ARBA" id="ARBA00022729"/>
    </source>
</evidence>
<evidence type="ECO:0000256" key="8">
    <source>
        <dbReference type="ARBA" id="ARBA00073331"/>
    </source>
</evidence>
<comment type="subcellular location">
    <subcellularLocation>
        <location evidence="1">Mitochondrion</location>
    </subcellularLocation>
</comment>
<keyword evidence="12" id="KW-1185">Reference proteome</keyword>
<protein>
    <recommendedName>
        <fullName evidence="8">Mitochondrial assembly of ribosomal large subunit protein 1</fullName>
    </recommendedName>
</protein>
<dbReference type="NCBIfam" id="TIGR00090">
    <property type="entry name" value="rsfS_iojap_ybeB"/>
    <property type="match status" value="1"/>
</dbReference>
<dbReference type="Pfam" id="PF02410">
    <property type="entry name" value="RsfS"/>
    <property type="match status" value="1"/>
</dbReference>
<dbReference type="InterPro" id="IPR046846">
    <property type="entry name" value="PKAT_KLD"/>
</dbReference>
<dbReference type="InterPro" id="IPR013783">
    <property type="entry name" value="Ig-like_fold"/>
</dbReference>
<dbReference type="Pfam" id="PF26141">
    <property type="entry name" value="PMEL_NMB_N"/>
    <property type="match status" value="1"/>
</dbReference>
<evidence type="ECO:0000256" key="2">
    <source>
        <dbReference type="ARBA" id="ARBA00010574"/>
    </source>
</evidence>
<evidence type="ECO:0000256" key="7">
    <source>
        <dbReference type="ARBA" id="ARBA00053669"/>
    </source>
</evidence>
<dbReference type="AlphaFoldDB" id="V8NPE7"/>
<sequence length="731" mass="82499">MTHGIAYSRNIYHHRLNHWYSDHNNWNDKLYPTWKKGDPRWKNCWKGGRVIASLTSDSPALVGSNVTFTAMLKFPRCQKEDNDSNIMYDRKCLNNSSVLSDEYIYNWTQWIDDCSWINCTHNNSYNVFPDGKSFPYHHGWRRRNFIFIFHTLGQYYQLKGGSSVMMSINTTNITVGKQIMELAVYRRGYRSFVPVTTSNIVYVVTDQIPFYVNISQKNNRNVSDFIFIKDIPIMFDVRIHDPSQYLNHSDISYHWNFGDGSGSFVSNNSISTHTYTLLGNFSADLTVQAIIPVPCGPVTASPLSTFPAFTTQLPFNTTPTFPNLTDVPTGQPPVERCSITRYGTYKATLTILEGILEVNIVQMTSVQMTATQVGSSMVDFIVTCQGSLPTDACTLIADPTCTMLQSESCHPVDVADVCFLTIRRTFNESGTYCVNITLADATSLALTSTLISINGAEASFSRTAEGILITCGFLVVLGSFLTFFLYKRYKEYKPIERKSGQGKSREGLSVFYFNNVKAVLFPRGNERDPLLKSKLGIAAATPFFPSWISLVGLRTFSTVEKSELSGGEEGAGALLQHVQEADRDEQESSVSSDPVPSVFSIDDMVSLMRQENAKDICVINLPPEIKYSNYFIIASGSSTRHLHAMAQYLVKTYKHMKNDTDPHVLIEGKETDDWLCIDFGNIVVHFMLPETREIYELEKLWTLRSHDDQLTQMVPESLPDDFVFGLDSKLQ</sequence>
<accession>V8NPE7</accession>
<keyword evidence="5" id="KW-0325">Glycoprotein</keyword>
<comment type="similarity">
    <text evidence="6">Belongs to the PMEL/NMB family.</text>
</comment>
<evidence type="ECO:0000256" key="4">
    <source>
        <dbReference type="ARBA" id="ARBA00023128"/>
    </source>
</evidence>
<dbReference type="OrthoDB" id="9940970at2759"/>
<evidence type="ECO:0000256" key="1">
    <source>
        <dbReference type="ARBA" id="ARBA00004173"/>
    </source>
</evidence>
<dbReference type="FunFam" id="3.30.460.10:FF:000018">
    <property type="entry name" value="Mitochondrial assembly of ribosomal large subunit 1"/>
    <property type="match status" value="1"/>
</dbReference>
<evidence type="ECO:0000256" key="6">
    <source>
        <dbReference type="ARBA" id="ARBA00025776"/>
    </source>
</evidence>
<keyword evidence="9" id="KW-0472">Membrane</keyword>
<name>V8NPE7_OPHHA</name>
<reference evidence="11 12" key="1">
    <citation type="journal article" date="2013" name="Proc. Natl. Acad. Sci. U.S.A.">
        <title>The king cobra genome reveals dynamic gene evolution and adaptation in the snake venom system.</title>
        <authorList>
            <person name="Vonk F.J."/>
            <person name="Casewell N.R."/>
            <person name="Henkel C.V."/>
            <person name="Heimberg A.M."/>
            <person name="Jansen H.J."/>
            <person name="McCleary R.J."/>
            <person name="Kerkkamp H.M."/>
            <person name="Vos R.A."/>
            <person name="Guerreiro I."/>
            <person name="Calvete J.J."/>
            <person name="Wuster W."/>
            <person name="Woods A.E."/>
            <person name="Logan J.M."/>
            <person name="Harrison R.A."/>
            <person name="Castoe T.A."/>
            <person name="de Koning A.P."/>
            <person name="Pollock D.D."/>
            <person name="Yandell M."/>
            <person name="Calderon D."/>
            <person name="Renjifo C."/>
            <person name="Currier R.B."/>
            <person name="Salgado D."/>
            <person name="Pla D."/>
            <person name="Sanz L."/>
            <person name="Hyder A.S."/>
            <person name="Ribeiro J.M."/>
            <person name="Arntzen J.W."/>
            <person name="van den Thillart G.E."/>
            <person name="Boetzer M."/>
            <person name="Pirovano W."/>
            <person name="Dirks R.P."/>
            <person name="Spaink H.P."/>
            <person name="Duboule D."/>
            <person name="McGlinn E."/>
            <person name="Kini R.M."/>
            <person name="Richardson M.K."/>
        </authorList>
    </citation>
    <scope>NUCLEOTIDE SEQUENCE</scope>
    <source>
        <tissue evidence="11">Blood</tissue>
    </source>
</reference>
<dbReference type="InterPro" id="IPR022409">
    <property type="entry name" value="PKD/Chitinase_dom"/>
</dbReference>
<keyword evidence="3" id="KW-0732">Signal</keyword>
<dbReference type="PANTHER" id="PTHR11861:SF11">
    <property type="entry name" value="TRANSMEMBRANE GLYCOPROTEIN NMB"/>
    <property type="match status" value="1"/>
</dbReference>
<evidence type="ECO:0000259" key="10">
    <source>
        <dbReference type="PROSITE" id="PS50093"/>
    </source>
</evidence>
<evidence type="ECO:0000313" key="11">
    <source>
        <dbReference type="EMBL" id="ETE63950.1"/>
    </source>
</evidence>
<feature type="transmembrane region" description="Helical" evidence="9">
    <location>
        <begin position="466"/>
        <end position="486"/>
    </location>
</feature>
<dbReference type="InterPro" id="IPR059017">
    <property type="entry name" value="PMEL_NMB_N"/>
</dbReference>
<dbReference type="InterPro" id="IPR004394">
    <property type="entry name" value="Iojap/RsfS/C7orf30"/>
</dbReference>
<dbReference type="SUPFAM" id="SSF49299">
    <property type="entry name" value="PKD domain"/>
    <property type="match status" value="1"/>
</dbReference>
<dbReference type="Gene3D" id="3.30.460.10">
    <property type="entry name" value="Beta Polymerase, domain 2"/>
    <property type="match status" value="1"/>
</dbReference>
<feature type="domain" description="PKD" evidence="10">
    <location>
        <begin position="249"/>
        <end position="287"/>
    </location>
</feature>
<dbReference type="InterPro" id="IPR045219">
    <property type="entry name" value="PKAT"/>
</dbReference>
<dbReference type="SUPFAM" id="SSF81301">
    <property type="entry name" value="Nucleotidyltransferase"/>
    <property type="match status" value="1"/>
</dbReference>
<proteinExistence type="inferred from homology"/>
<dbReference type="GO" id="GO:0005886">
    <property type="term" value="C:plasma membrane"/>
    <property type="evidence" value="ECO:0007669"/>
    <property type="project" value="TreeGrafter"/>
</dbReference>
<dbReference type="PANTHER" id="PTHR11861">
    <property type="entry name" value="MELANOCYTE PROTEIN PMEL 17-RELATED"/>
    <property type="match status" value="1"/>
</dbReference>
<dbReference type="SMART" id="SM00089">
    <property type="entry name" value="PKD"/>
    <property type="match status" value="1"/>
</dbReference>
<dbReference type="EMBL" id="AZIM01002480">
    <property type="protein sequence ID" value="ETE63950.1"/>
    <property type="molecule type" value="Genomic_DNA"/>
</dbReference>
<comment type="caution">
    <text evidence="11">The sequence shown here is derived from an EMBL/GenBank/DDBJ whole genome shotgun (WGS) entry which is preliminary data.</text>
</comment>
<dbReference type="Gene3D" id="2.60.40.10">
    <property type="entry name" value="Immunoglobulins"/>
    <property type="match status" value="1"/>
</dbReference>
<keyword evidence="9" id="KW-0812">Transmembrane</keyword>
<evidence type="ECO:0000256" key="5">
    <source>
        <dbReference type="ARBA" id="ARBA00023180"/>
    </source>
</evidence>
<keyword evidence="4" id="KW-0496">Mitochondrion</keyword>
<dbReference type="CDD" id="cd00146">
    <property type="entry name" value="PKD"/>
    <property type="match status" value="1"/>
</dbReference>
<dbReference type="Pfam" id="PF18911">
    <property type="entry name" value="PKD_4"/>
    <property type="match status" value="1"/>
</dbReference>
<dbReference type="InterPro" id="IPR043519">
    <property type="entry name" value="NT_sf"/>
</dbReference>
<organism evidence="11 12">
    <name type="scientific">Ophiophagus hannah</name>
    <name type="common">King cobra</name>
    <name type="synonym">Naja hannah</name>
    <dbReference type="NCBI Taxonomy" id="8665"/>
    <lineage>
        <taxon>Eukaryota</taxon>
        <taxon>Metazoa</taxon>
        <taxon>Chordata</taxon>
        <taxon>Craniata</taxon>
        <taxon>Vertebrata</taxon>
        <taxon>Euteleostomi</taxon>
        <taxon>Lepidosauria</taxon>
        <taxon>Squamata</taxon>
        <taxon>Bifurcata</taxon>
        <taxon>Unidentata</taxon>
        <taxon>Episquamata</taxon>
        <taxon>Toxicofera</taxon>
        <taxon>Serpentes</taxon>
        <taxon>Colubroidea</taxon>
        <taxon>Elapidae</taxon>
        <taxon>Elapinae</taxon>
        <taxon>Ophiophagus</taxon>
    </lineage>
</organism>
<dbReference type="Pfam" id="PF20433">
    <property type="entry name" value="PKAT_KLD"/>
    <property type="match status" value="1"/>
</dbReference>
<dbReference type="Proteomes" id="UP000018936">
    <property type="component" value="Unassembled WGS sequence"/>
</dbReference>
<dbReference type="GO" id="GO:0005178">
    <property type="term" value="F:integrin binding"/>
    <property type="evidence" value="ECO:0007669"/>
    <property type="project" value="TreeGrafter"/>
</dbReference>
<gene>
    <name evidence="11" type="primary">QNR-71</name>
    <name evidence="11" type="ORF">L345_10284</name>
</gene>
<dbReference type="InterPro" id="IPR000601">
    <property type="entry name" value="PKD_dom"/>
</dbReference>
<evidence type="ECO:0000313" key="12">
    <source>
        <dbReference type="Proteomes" id="UP000018936"/>
    </source>
</evidence>
<comment type="similarity">
    <text evidence="2">Belongs to the Iojap/RsfS family.</text>
</comment>
<evidence type="ECO:0000256" key="9">
    <source>
        <dbReference type="SAM" id="Phobius"/>
    </source>
</evidence>
<keyword evidence="9" id="KW-1133">Transmembrane helix</keyword>
<dbReference type="GO" id="GO:0005739">
    <property type="term" value="C:mitochondrion"/>
    <property type="evidence" value="ECO:0007669"/>
    <property type="project" value="UniProtKB-SubCell"/>
</dbReference>
<dbReference type="GO" id="GO:0007155">
    <property type="term" value="P:cell adhesion"/>
    <property type="evidence" value="ECO:0007669"/>
    <property type="project" value="TreeGrafter"/>
</dbReference>